<accession>A0A5C5Z7G9</accession>
<evidence type="ECO:0000313" key="1">
    <source>
        <dbReference type="EMBL" id="TWT83185.1"/>
    </source>
</evidence>
<gene>
    <name evidence="1" type="ORF">CA13_46480</name>
</gene>
<protein>
    <submittedName>
        <fullName evidence="1">Uncharacterized protein</fullName>
    </submittedName>
</protein>
<keyword evidence="2" id="KW-1185">Reference proteome</keyword>
<dbReference type="AlphaFoldDB" id="A0A5C5Z7G9"/>
<name>A0A5C5Z7G9_9BACT</name>
<dbReference type="Proteomes" id="UP000315010">
    <property type="component" value="Unassembled WGS sequence"/>
</dbReference>
<proteinExistence type="predicted"/>
<dbReference type="EMBL" id="SJPJ01000001">
    <property type="protein sequence ID" value="TWT83185.1"/>
    <property type="molecule type" value="Genomic_DNA"/>
</dbReference>
<sequence>MSVRYHLCKALEGLVPGKCTGYFFPTRTLFLNAELPFSTDESRPQQTTLKTPSDRFGSVLCLELHHDRCDVRFGGTRCNFQ</sequence>
<reference evidence="1 2" key="1">
    <citation type="submission" date="2019-02" db="EMBL/GenBank/DDBJ databases">
        <title>Deep-cultivation of Planctomycetes and their phenomic and genomic characterization uncovers novel biology.</title>
        <authorList>
            <person name="Wiegand S."/>
            <person name="Jogler M."/>
            <person name="Boedeker C."/>
            <person name="Pinto D."/>
            <person name="Vollmers J."/>
            <person name="Rivas-Marin E."/>
            <person name="Kohn T."/>
            <person name="Peeters S.H."/>
            <person name="Heuer A."/>
            <person name="Rast P."/>
            <person name="Oberbeckmann S."/>
            <person name="Bunk B."/>
            <person name="Jeske O."/>
            <person name="Meyerdierks A."/>
            <person name="Storesund J.E."/>
            <person name="Kallscheuer N."/>
            <person name="Luecker S."/>
            <person name="Lage O.M."/>
            <person name="Pohl T."/>
            <person name="Merkel B.J."/>
            <person name="Hornburger P."/>
            <person name="Mueller R.-W."/>
            <person name="Bruemmer F."/>
            <person name="Labrenz M."/>
            <person name="Spormann A.M."/>
            <person name="Op Den Camp H."/>
            <person name="Overmann J."/>
            <person name="Amann R."/>
            <person name="Jetten M.S.M."/>
            <person name="Mascher T."/>
            <person name="Medema M.H."/>
            <person name="Devos D.P."/>
            <person name="Kaster A.-K."/>
            <person name="Ovreas L."/>
            <person name="Rohde M."/>
            <person name="Galperin M.Y."/>
            <person name="Jogler C."/>
        </authorList>
    </citation>
    <scope>NUCLEOTIDE SEQUENCE [LARGE SCALE GENOMIC DNA]</scope>
    <source>
        <strain evidence="1 2">CA13</strain>
    </source>
</reference>
<comment type="caution">
    <text evidence="1">The sequence shown here is derived from an EMBL/GenBank/DDBJ whole genome shotgun (WGS) entry which is preliminary data.</text>
</comment>
<evidence type="ECO:0000313" key="2">
    <source>
        <dbReference type="Proteomes" id="UP000315010"/>
    </source>
</evidence>
<organism evidence="1 2">
    <name type="scientific">Novipirellula herctigrandis</name>
    <dbReference type="NCBI Taxonomy" id="2527986"/>
    <lineage>
        <taxon>Bacteria</taxon>
        <taxon>Pseudomonadati</taxon>
        <taxon>Planctomycetota</taxon>
        <taxon>Planctomycetia</taxon>
        <taxon>Pirellulales</taxon>
        <taxon>Pirellulaceae</taxon>
        <taxon>Novipirellula</taxon>
    </lineage>
</organism>